<dbReference type="AlphaFoldDB" id="A0AAE9ZSF9"/>
<evidence type="ECO:0000256" key="6">
    <source>
        <dbReference type="SAM" id="Phobius"/>
    </source>
</evidence>
<name>A0AAE9ZSF9_9BACT</name>
<organism evidence="7 8">
    <name type="scientific">Synoicihabitans lomoniglobus</name>
    <dbReference type="NCBI Taxonomy" id="2909285"/>
    <lineage>
        <taxon>Bacteria</taxon>
        <taxon>Pseudomonadati</taxon>
        <taxon>Verrucomicrobiota</taxon>
        <taxon>Opitutia</taxon>
        <taxon>Opitutales</taxon>
        <taxon>Opitutaceae</taxon>
        <taxon>Synoicihabitans</taxon>
    </lineage>
</organism>
<evidence type="ECO:0000313" key="8">
    <source>
        <dbReference type="Proteomes" id="UP001218638"/>
    </source>
</evidence>
<comment type="similarity">
    <text evidence="2">Belongs to the UPF0057 (PMP3) family.</text>
</comment>
<reference evidence="7" key="1">
    <citation type="submission" date="2023-03" db="EMBL/GenBank/DDBJ databases">
        <title>Lomoglobus Profundus gen. nov., sp. nov., a novel member of the phylum Verrucomicrobia, isolated from deep-marine sediment of South China Sea.</title>
        <authorList>
            <person name="Ahmad T."/>
            <person name="Ishaq S.E."/>
            <person name="Wang F."/>
        </authorList>
    </citation>
    <scope>NUCLEOTIDE SEQUENCE</scope>
    <source>
        <strain evidence="7">LMO-M01</strain>
    </source>
</reference>
<evidence type="ECO:0000256" key="2">
    <source>
        <dbReference type="ARBA" id="ARBA00009530"/>
    </source>
</evidence>
<evidence type="ECO:0000313" key="7">
    <source>
        <dbReference type="EMBL" id="WED63342.1"/>
    </source>
</evidence>
<keyword evidence="3 6" id="KW-0812">Transmembrane</keyword>
<gene>
    <name evidence="7" type="ORF">PXH66_13470</name>
</gene>
<accession>A0AAE9ZSF9</accession>
<dbReference type="Proteomes" id="UP001218638">
    <property type="component" value="Chromosome"/>
</dbReference>
<protein>
    <submittedName>
        <fullName evidence="7">YqaE/Pmp3 family membrane protein</fullName>
    </submittedName>
</protein>
<evidence type="ECO:0000256" key="4">
    <source>
        <dbReference type="ARBA" id="ARBA00022989"/>
    </source>
</evidence>
<dbReference type="PROSITE" id="PS01309">
    <property type="entry name" value="UPF0057"/>
    <property type="match status" value="1"/>
</dbReference>
<dbReference type="RefSeq" id="WP_330927549.1">
    <property type="nucleotide sequence ID" value="NZ_CP119075.1"/>
</dbReference>
<dbReference type="PANTHER" id="PTHR21659:SF42">
    <property type="entry name" value="UPF0057 MEMBRANE PROTEIN ZK632.10-RELATED"/>
    <property type="match status" value="1"/>
</dbReference>
<feature type="transmembrane region" description="Helical" evidence="6">
    <location>
        <begin position="28"/>
        <end position="50"/>
    </location>
</feature>
<evidence type="ECO:0000256" key="3">
    <source>
        <dbReference type="ARBA" id="ARBA00022692"/>
    </source>
</evidence>
<dbReference type="InterPro" id="IPR000612">
    <property type="entry name" value="PMP3"/>
</dbReference>
<keyword evidence="5 6" id="KW-0472">Membrane</keyword>
<dbReference type="GO" id="GO:0016020">
    <property type="term" value="C:membrane"/>
    <property type="evidence" value="ECO:0007669"/>
    <property type="project" value="UniProtKB-SubCell"/>
</dbReference>
<dbReference type="EMBL" id="CP119075">
    <property type="protein sequence ID" value="WED63342.1"/>
    <property type="molecule type" value="Genomic_DNA"/>
</dbReference>
<evidence type="ECO:0000256" key="5">
    <source>
        <dbReference type="ARBA" id="ARBA00023136"/>
    </source>
</evidence>
<dbReference type="PANTHER" id="PTHR21659">
    <property type="entry name" value="HYDROPHOBIC PROTEIN RCI2 LOW TEMPERATURE AND SALT RESPONSIVE PROTEIN LTI6 -RELATED"/>
    <property type="match status" value="1"/>
</dbReference>
<dbReference type="KEGG" id="slom:PXH66_13470"/>
<evidence type="ECO:0000256" key="1">
    <source>
        <dbReference type="ARBA" id="ARBA00004370"/>
    </source>
</evidence>
<proteinExistence type="inferred from homology"/>
<comment type="subcellular location">
    <subcellularLocation>
        <location evidence="1">Membrane</location>
    </subcellularLocation>
</comment>
<keyword evidence="4 6" id="KW-1133">Transmembrane helix</keyword>
<keyword evidence="8" id="KW-1185">Reference proteome</keyword>
<dbReference type="Pfam" id="PF01679">
    <property type="entry name" value="Pmp3"/>
    <property type="match status" value="1"/>
</dbReference>
<sequence>MFIIFIIISLVLPPAAVAIRRGFGTEFLLNLLLTLLFWLPGAIHALYVVFKSDGTKSIA</sequence>